<organism evidence="2 3">
    <name type="scientific">Psychromarinibacter halotolerans</name>
    <dbReference type="NCBI Taxonomy" id="1775175"/>
    <lineage>
        <taxon>Bacteria</taxon>
        <taxon>Pseudomonadati</taxon>
        <taxon>Pseudomonadota</taxon>
        <taxon>Alphaproteobacteria</taxon>
        <taxon>Rhodobacterales</taxon>
        <taxon>Paracoccaceae</taxon>
        <taxon>Psychromarinibacter</taxon>
    </lineage>
</organism>
<dbReference type="GO" id="GO:0016787">
    <property type="term" value="F:hydrolase activity"/>
    <property type="evidence" value="ECO:0007669"/>
    <property type="project" value="UniProtKB-KW"/>
</dbReference>
<comment type="caution">
    <text evidence="2">The sequence shown here is derived from an EMBL/GenBank/DDBJ whole genome shotgun (WGS) entry which is preliminary data.</text>
</comment>
<dbReference type="RefSeq" id="WP_275633483.1">
    <property type="nucleotide sequence ID" value="NZ_JARGYD010000005.1"/>
</dbReference>
<keyword evidence="3" id="KW-1185">Reference proteome</keyword>
<dbReference type="EMBL" id="JBHRTB010000010">
    <property type="protein sequence ID" value="MFC3142691.1"/>
    <property type="molecule type" value="Genomic_DNA"/>
</dbReference>
<dbReference type="PANTHER" id="PTHR11614">
    <property type="entry name" value="PHOSPHOLIPASE-RELATED"/>
    <property type="match status" value="1"/>
</dbReference>
<dbReference type="InterPro" id="IPR029058">
    <property type="entry name" value="AB_hydrolase_fold"/>
</dbReference>
<proteinExistence type="predicted"/>
<evidence type="ECO:0000313" key="3">
    <source>
        <dbReference type="Proteomes" id="UP001595632"/>
    </source>
</evidence>
<accession>A0ABV7GT71</accession>
<feature type="domain" description="Serine aminopeptidase S33" evidence="1">
    <location>
        <begin position="40"/>
        <end position="291"/>
    </location>
</feature>
<sequence>MSTPAPFFQEVAKGPDNVRALWVTARDGARLRIALWPGGTRGTVLLFPGRTEYVEKYGIMASELESIGLSTIAIDWRGQGLADRSLEDRATGHVGDFTDYQHDVAAMLSTAREQGLPEPYFLIAHSMGGCIGLRAVLEHLPVKAAVFTGPMWGIKISRSLRPVAWVLSWAARKVGHGYRYVPGTSPDTYVTAAMFEDNLLTTDPGMFEYMTEQLRAHPDLALGGPSLHWLYEALIETRRLARQPSPDLPCLTFLGTNERIVDTAAVHARMAMWPKGRLQMVEAGEHEVMMEGPDARRRLVEDLDRFWFGDS</sequence>
<protein>
    <submittedName>
        <fullName evidence="2">Alpha/beta hydrolase</fullName>
    </submittedName>
</protein>
<dbReference type="SUPFAM" id="SSF53474">
    <property type="entry name" value="alpha/beta-Hydrolases"/>
    <property type="match status" value="1"/>
</dbReference>
<dbReference type="Gene3D" id="3.40.50.1820">
    <property type="entry name" value="alpha/beta hydrolase"/>
    <property type="match status" value="1"/>
</dbReference>
<dbReference type="Pfam" id="PF12146">
    <property type="entry name" value="Hydrolase_4"/>
    <property type="match status" value="1"/>
</dbReference>
<reference evidence="3" key="1">
    <citation type="journal article" date="2019" name="Int. J. Syst. Evol. Microbiol.">
        <title>The Global Catalogue of Microorganisms (GCM) 10K type strain sequencing project: providing services to taxonomists for standard genome sequencing and annotation.</title>
        <authorList>
            <consortium name="The Broad Institute Genomics Platform"/>
            <consortium name="The Broad Institute Genome Sequencing Center for Infectious Disease"/>
            <person name="Wu L."/>
            <person name="Ma J."/>
        </authorList>
    </citation>
    <scope>NUCLEOTIDE SEQUENCE [LARGE SCALE GENOMIC DNA]</scope>
    <source>
        <strain evidence="3">KCTC 52366</strain>
    </source>
</reference>
<name>A0ABV7GT71_9RHOB</name>
<evidence type="ECO:0000259" key="1">
    <source>
        <dbReference type="Pfam" id="PF12146"/>
    </source>
</evidence>
<dbReference type="InterPro" id="IPR022742">
    <property type="entry name" value="Hydrolase_4"/>
</dbReference>
<dbReference type="InterPro" id="IPR051044">
    <property type="entry name" value="MAG_DAG_Lipase"/>
</dbReference>
<keyword evidence="2" id="KW-0378">Hydrolase</keyword>
<evidence type="ECO:0000313" key="2">
    <source>
        <dbReference type="EMBL" id="MFC3142691.1"/>
    </source>
</evidence>
<gene>
    <name evidence="2" type="ORF">ACFOGP_08220</name>
</gene>
<dbReference type="Proteomes" id="UP001595632">
    <property type="component" value="Unassembled WGS sequence"/>
</dbReference>